<dbReference type="Gene3D" id="2.130.10.10">
    <property type="entry name" value="YVTN repeat-like/Quinoprotein amine dehydrogenase"/>
    <property type="match status" value="1"/>
</dbReference>
<dbReference type="InterPro" id="IPR015943">
    <property type="entry name" value="WD40/YVTN_repeat-like_dom_sf"/>
</dbReference>
<proteinExistence type="predicted"/>
<feature type="repeat" description="WD" evidence="3">
    <location>
        <begin position="156"/>
        <end position="198"/>
    </location>
</feature>
<keyword evidence="2" id="KW-0677">Repeat</keyword>
<dbReference type="InterPro" id="IPR001680">
    <property type="entry name" value="WD40_rpt"/>
</dbReference>
<feature type="compositionally biased region" description="Basic residues" evidence="4">
    <location>
        <begin position="378"/>
        <end position="389"/>
    </location>
</feature>
<dbReference type="PANTHER" id="PTHR22889">
    <property type="entry name" value="WD REPEAT-CONTAINING PROTEIN 89"/>
    <property type="match status" value="1"/>
</dbReference>
<name>A0AAD3H548_9STRA</name>
<keyword evidence="1 3" id="KW-0853">WD repeat</keyword>
<accession>A0AAD3H548</accession>
<evidence type="ECO:0000256" key="2">
    <source>
        <dbReference type="ARBA" id="ARBA00022737"/>
    </source>
</evidence>
<dbReference type="SMART" id="SM00320">
    <property type="entry name" value="WD40"/>
    <property type="match status" value="5"/>
</dbReference>
<evidence type="ECO:0000256" key="1">
    <source>
        <dbReference type="ARBA" id="ARBA00022574"/>
    </source>
</evidence>
<dbReference type="AlphaFoldDB" id="A0AAD3H548"/>
<evidence type="ECO:0000313" key="6">
    <source>
        <dbReference type="Proteomes" id="UP001054902"/>
    </source>
</evidence>
<dbReference type="SUPFAM" id="SSF50978">
    <property type="entry name" value="WD40 repeat-like"/>
    <property type="match status" value="1"/>
</dbReference>
<reference evidence="5 6" key="1">
    <citation type="journal article" date="2021" name="Sci. Rep.">
        <title>The genome of the diatom Chaetoceros tenuissimus carries an ancient integrated fragment of an extant virus.</title>
        <authorList>
            <person name="Hongo Y."/>
            <person name="Kimura K."/>
            <person name="Takaki Y."/>
            <person name="Yoshida Y."/>
            <person name="Baba S."/>
            <person name="Kobayashi G."/>
            <person name="Nagasaki K."/>
            <person name="Hano T."/>
            <person name="Tomaru Y."/>
        </authorList>
    </citation>
    <scope>NUCLEOTIDE SEQUENCE [LARGE SCALE GENOMIC DNA]</scope>
    <source>
        <strain evidence="5 6">NIES-3715</strain>
    </source>
</reference>
<keyword evidence="6" id="KW-1185">Reference proteome</keyword>
<feature type="region of interest" description="Disordered" evidence="4">
    <location>
        <begin position="353"/>
        <end position="389"/>
    </location>
</feature>
<dbReference type="PANTHER" id="PTHR22889:SF0">
    <property type="entry name" value="WD REPEAT-CONTAINING PROTEIN 89"/>
    <property type="match status" value="1"/>
</dbReference>
<protein>
    <submittedName>
        <fullName evidence="5">Uncharacterized protein</fullName>
    </submittedName>
</protein>
<organism evidence="5 6">
    <name type="scientific">Chaetoceros tenuissimus</name>
    <dbReference type="NCBI Taxonomy" id="426638"/>
    <lineage>
        <taxon>Eukaryota</taxon>
        <taxon>Sar</taxon>
        <taxon>Stramenopiles</taxon>
        <taxon>Ochrophyta</taxon>
        <taxon>Bacillariophyta</taxon>
        <taxon>Coscinodiscophyceae</taxon>
        <taxon>Chaetocerotophycidae</taxon>
        <taxon>Chaetocerotales</taxon>
        <taxon>Chaetocerotaceae</taxon>
        <taxon>Chaetoceros</taxon>
    </lineage>
</organism>
<dbReference type="PROSITE" id="PS50082">
    <property type="entry name" value="WD_REPEATS_2"/>
    <property type="match status" value="2"/>
</dbReference>
<dbReference type="Proteomes" id="UP001054902">
    <property type="component" value="Unassembled WGS sequence"/>
</dbReference>
<feature type="repeat" description="WD" evidence="3">
    <location>
        <begin position="68"/>
        <end position="108"/>
    </location>
</feature>
<evidence type="ECO:0000313" key="5">
    <source>
        <dbReference type="EMBL" id="GFH50284.1"/>
    </source>
</evidence>
<dbReference type="InterPro" id="IPR039328">
    <property type="entry name" value="WDR89"/>
</dbReference>
<dbReference type="EMBL" id="BLLK01000038">
    <property type="protein sequence ID" value="GFH50284.1"/>
    <property type="molecule type" value="Genomic_DNA"/>
</dbReference>
<sequence length="389" mass="42055">MNQQQIIPSRTVITSFSPATSSTVENYDEGQYVLHVTTSPSNTLLSCALSNQLIQTYDRSTLKLLQKYQPHSNTITSVKYINDDVILSSSTDGTCKLYDCKSNSVISTLSLSKEEALTVDVGYNGVLAAVGGSSGNIHFYDLRNISNKMHPLGSYVDAHTDDVTHVKFQSMTSSLLATASEDSLINVFDTSMPSEESALKSVMNTMAPLRQVGFFGPSQEGIFALTGSETLQVWHHDSCQLISDFGDVRNHLSHLGHASIQYLVGCHWSNKNQELNLVAGNTEGDCLVYKVEANNIVAKQKWNSGHKASIRSFVASDYNGNECFITAGEDSRLCEWCVSGNGGSDVVGANGIGGTGQETNTAAPTTRHAPKSGGGVIRRQKKKKAHAPY</sequence>
<evidence type="ECO:0000256" key="4">
    <source>
        <dbReference type="SAM" id="MobiDB-lite"/>
    </source>
</evidence>
<evidence type="ECO:0000256" key="3">
    <source>
        <dbReference type="PROSITE-ProRule" id="PRU00221"/>
    </source>
</evidence>
<comment type="caution">
    <text evidence="5">The sequence shown here is derived from an EMBL/GenBank/DDBJ whole genome shotgun (WGS) entry which is preliminary data.</text>
</comment>
<gene>
    <name evidence="5" type="ORF">CTEN210_06760</name>
</gene>
<dbReference type="InterPro" id="IPR036322">
    <property type="entry name" value="WD40_repeat_dom_sf"/>
</dbReference>
<dbReference type="Pfam" id="PF00400">
    <property type="entry name" value="WD40"/>
    <property type="match status" value="2"/>
</dbReference>